<sequence>MQMLKADEGSVEDSISIVHKLTTQPVDYTDEALQKDVFDHVDKKIVPRVQPEQHPPASVLVYAARNIMKPHFVVSEIPDLLTLLGHLNVLRKFAVTKVSHALTWHKRFRDNPTDDVSLLSPTIETVLERARDRAPHYQQLYRHIINTCYEVDIQHAFLHGSPKMFWSKMQTYFPGQFSDETDDEASAAAAQTRMMRLYHHDLSQEELRDGLNTGLRCAKFAHDAARYMEDPAAYCAEVGAPVDTTMEDLFPNPDTNALVRSVDKYLDHALKVVTVIERLFPMKSK</sequence>
<accession>S8FQ82</accession>
<dbReference type="OrthoDB" id="3244206at2759"/>
<dbReference type="EMBL" id="KE504130">
    <property type="protein sequence ID" value="EPT03426.1"/>
    <property type="molecule type" value="Genomic_DNA"/>
</dbReference>
<gene>
    <name evidence="1" type="ORF">FOMPIDRAFT_87851</name>
</gene>
<protein>
    <submittedName>
        <fullName evidence="1">Uncharacterized protein</fullName>
    </submittedName>
</protein>
<dbReference type="AlphaFoldDB" id="S8FQ82"/>
<dbReference type="HOGENOM" id="CLU_976711_0_0_1"/>
<evidence type="ECO:0000313" key="1">
    <source>
        <dbReference type="EMBL" id="EPT03426.1"/>
    </source>
</evidence>
<dbReference type="InParanoid" id="S8FQ82"/>
<proteinExistence type="predicted"/>
<keyword evidence="2" id="KW-1185">Reference proteome</keyword>
<organism evidence="1 2">
    <name type="scientific">Fomitopsis schrenkii</name>
    <name type="common">Brown rot fungus</name>
    <dbReference type="NCBI Taxonomy" id="2126942"/>
    <lineage>
        <taxon>Eukaryota</taxon>
        <taxon>Fungi</taxon>
        <taxon>Dikarya</taxon>
        <taxon>Basidiomycota</taxon>
        <taxon>Agaricomycotina</taxon>
        <taxon>Agaricomycetes</taxon>
        <taxon>Polyporales</taxon>
        <taxon>Fomitopsis</taxon>
    </lineage>
</organism>
<dbReference type="Proteomes" id="UP000015241">
    <property type="component" value="Unassembled WGS sequence"/>
</dbReference>
<evidence type="ECO:0000313" key="2">
    <source>
        <dbReference type="Proteomes" id="UP000015241"/>
    </source>
</evidence>
<dbReference type="eggNOG" id="ENOG502SWBU">
    <property type="taxonomic scope" value="Eukaryota"/>
</dbReference>
<name>S8FQ82_FOMSC</name>
<reference evidence="1 2" key="1">
    <citation type="journal article" date="2012" name="Science">
        <title>The Paleozoic origin of enzymatic lignin decomposition reconstructed from 31 fungal genomes.</title>
        <authorList>
            <person name="Floudas D."/>
            <person name="Binder M."/>
            <person name="Riley R."/>
            <person name="Barry K."/>
            <person name="Blanchette R.A."/>
            <person name="Henrissat B."/>
            <person name="Martinez A.T."/>
            <person name="Otillar R."/>
            <person name="Spatafora J.W."/>
            <person name="Yadav J.S."/>
            <person name="Aerts A."/>
            <person name="Benoit I."/>
            <person name="Boyd A."/>
            <person name="Carlson A."/>
            <person name="Copeland A."/>
            <person name="Coutinho P.M."/>
            <person name="de Vries R.P."/>
            <person name="Ferreira P."/>
            <person name="Findley K."/>
            <person name="Foster B."/>
            <person name="Gaskell J."/>
            <person name="Glotzer D."/>
            <person name="Gorecki P."/>
            <person name="Heitman J."/>
            <person name="Hesse C."/>
            <person name="Hori C."/>
            <person name="Igarashi K."/>
            <person name="Jurgens J.A."/>
            <person name="Kallen N."/>
            <person name="Kersten P."/>
            <person name="Kohler A."/>
            <person name="Kuees U."/>
            <person name="Kumar T.K.A."/>
            <person name="Kuo A."/>
            <person name="LaButti K."/>
            <person name="Larrondo L.F."/>
            <person name="Lindquist E."/>
            <person name="Ling A."/>
            <person name="Lombard V."/>
            <person name="Lucas S."/>
            <person name="Lundell T."/>
            <person name="Martin R."/>
            <person name="McLaughlin D.J."/>
            <person name="Morgenstern I."/>
            <person name="Morin E."/>
            <person name="Murat C."/>
            <person name="Nagy L.G."/>
            <person name="Nolan M."/>
            <person name="Ohm R.A."/>
            <person name="Patyshakuliyeva A."/>
            <person name="Rokas A."/>
            <person name="Ruiz-Duenas F.J."/>
            <person name="Sabat G."/>
            <person name="Salamov A."/>
            <person name="Samejima M."/>
            <person name="Schmutz J."/>
            <person name="Slot J.C."/>
            <person name="St John F."/>
            <person name="Stenlid J."/>
            <person name="Sun H."/>
            <person name="Sun S."/>
            <person name="Syed K."/>
            <person name="Tsang A."/>
            <person name="Wiebenga A."/>
            <person name="Young D."/>
            <person name="Pisabarro A."/>
            <person name="Eastwood D.C."/>
            <person name="Martin F."/>
            <person name="Cullen D."/>
            <person name="Grigoriev I.V."/>
            <person name="Hibbett D.S."/>
        </authorList>
    </citation>
    <scope>NUCLEOTIDE SEQUENCE</scope>
    <source>
        <strain evidence="2">FP-58527</strain>
    </source>
</reference>
<dbReference type="STRING" id="743788.S8FQ82"/>